<dbReference type="EMBL" id="JASBWS010000006">
    <property type="protein sequence ID" value="KAJ9115190.1"/>
    <property type="molecule type" value="Genomic_DNA"/>
</dbReference>
<dbReference type="Proteomes" id="UP001230649">
    <property type="component" value="Unassembled WGS sequence"/>
</dbReference>
<evidence type="ECO:0000313" key="1">
    <source>
        <dbReference type="EMBL" id="KAJ9115190.1"/>
    </source>
</evidence>
<reference evidence="1" key="1">
    <citation type="submission" date="2023-04" db="EMBL/GenBank/DDBJ databases">
        <title>Draft Genome sequencing of Naganishia species isolated from polar environments using Oxford Nanopore Technology.</title>
        <authorList>
            <person name="Leo P."/>
            <person name="Venkateswaran K."/>
        </authorList>
    </citation>
    <scope>NUCLEOTIDE SEQUENCE</scope>
    <source>
        <strain evidence="1">MNA-CCFEE 5262</strain>
    </source>
</reference>
<protein>
    <submittedName>
        <fullName evidence="1">Uncharacterized protein</fullName>
    </submittedName>
</protein>
<proteinExistence type="predicted"/>
<evidence type="ECO:0000313" key="2">
    <source>
        <dbReference type="Proteomes" id="UP001230649"/>
    </source>
</evidence>
<organism evidence="1 2">
    <name type="scientific">Naganishia adeliensis</name>
    <dbReference type="NCBI Taxonomy" id="92952"/>
    <lineage>
        <taxon>Eukaryota</taxon>
        <taxon>Fungi</taxon>
        <taxon>Dikarya</taxon>
        <taxon>Basidiomycota</taxon>
        <taxon>Agaricomycotina</taxon>
        <taxon>Tremellomycetes</taxon>
        <taxon>Filobasidiales</taxon>
        <taxon>Filobasidiaceae</taxon>
        <taxon>Naganishia</taxon>
    </lineage>
</organism>
<accession>A0ACC2WV56</accession>
<keyword evidence="2" id="KW-1185">Reference proteome</keyword>
<sequence length="622" mass="67945">MFSANQTISYPHFDSYRLSSAEATATSIPLPAEHVCGAQTSDRVFGVKETKAKAAYEWVRSGVDEDEAVYVDKAGGVISVKFGKEDSTVTPTYTTLATLPTPLASSSSIPSEYPSVVALRVAGNPTYLASAGDGVLHVITRQEGTLVTKEYDIPGPEARYPFIIHAAREHSTRIQVVVSRTIRNTEGTSFEVSAVTVPLNGEGEVQTAWTLKGEEHVAYVQWVEDKWIISGSEAFVDPSTFEEKKDDKAQSAIKPTTSPFVPTTDQDASEYPYNRTQTHDSVTVTFDLAFPTHQNDKSFDSNRDLLCVIHPDNLNLRFPDHGTQPTFTPSQRTFFSRVQWDWWDSVRAGRGESTWTFEWTNREEGKGKLEIELGKRNAGVRWASVFAPQDDLEVEVPETLSEGQVAETTDRMAKWTDESQDPQLLPRDEEDDFEFDDDPAFSGSVAVDANDGSRVGTRLVFTTIGSEGEVTPSKEPAWALSTELAGPSVIIKSHVDGQLFTPTSSGWTHTSTSPALSFVLASKRDTQYVHHLSTSSGAVVVAFESSRPDGTGGNAYIYWPVEDTGEKTKSGKSTATVARQAVVKFVRGDEVGMLMGVARVVVGGKTVVVGLCERGWAVLEGL</sequence>
<comment type="caution">
    <text evidence="1">The sequence shown here is derived from an EMBL/GenBank/DDBJ whole genome shotgun (WGS) entry which is preliminary data.</text>
</comment>
<gene>
    <name evidence="1" type="ORF">QFC20_001057</name>
</gene>
<name>A0ACC2WV56_9TREE</name>